<reference evidence="1 2" key="1">
    <citation type="journal article" date="2019" name="Int. J. Syst. Evol. Microbiol.">
        <title>The Global Catalogue of Microorganisms (GCM) 10K type strain sequencing project: providing services to taxonomists for standard genome sequencing and annotation.</title>
        <authorList>
            <consortium name="The Broad Institute Genomics Platform"/>
            <consortium name="The Broad Institute Genome Sequencing Center for Infectious Disease"/>
            <person name="Wu L."/>
            <person name="Ma J."/>
        </authorList>
    </citation>
    <scope>NUCLEOTIDE SEQUENCE [LARGE SCALE GENOMIC DNA]</scope>
    <source>
        <strain evidence="1 2">JCM 16014</strain>
    </source>
</reference>
<dbReference type="EMBL" id="BAAAQN010000026">
    <property type="protein sequence ID" value="GAA2038262.1"/>
    <property type="molecule type" value="Genomic_DNA"/>
</dbReference>
<evidence type="ECO:0000313" key="2">
    <source>
        <dbReference type="Proteomes" id="UP001500751"/>
    </source>
</evidence>
<protein>
    <submittedName>
        <fullName evidence="1">Uncharacterized protein</fullName>
    </submittedName>
</protein>
<keyword evidence="2" id="KW-1185">Reference proteome</keyword>
<organism evidence="1 2">
    <name type="scientific">Catenulispora yoronensis</name>
    <dbReference type="NCBI Taxonomy" id="450799"/>
    <lineage>
        <taxon>Bacteria</taxon>
        <taxon>Bacillati</taxon>
        <taxon>Actinomycetota</taxon>
        <taxon>Actinomycetes</taxon>
        <taxon>Catenulisporales</taxon>
        <taxon>Catenulisporaceae</taxon>
        <taxon>Catenulispora</taxon>
    </lineage>
</organism>
<dbReference type="Proteomes" id="UP001500751">
    <property type="component" value="Unassembled WGS sequence"/>
</dbReference>
<proteinExistence type="predicted"/>
<gene>
    <name evidence="1" type="ORF">GCM10009839_44670</name>
</gene>
<accession>A0ABN2UL73</accession>
<sequence>MPTATSPPNAAVHDYAGRVDGGGASLAISIYEGKAIAYVCGGTFEVWFTGTAKNGHLALTGRYGATLTATYDAQGTHGRVVGSGRHWTFTAPPVKAPSGLYRAYTTYQGVKVQATWIVLPDGSQTGAADAGGDTATAAPVGPIDFRTGTAVLPNGLPVQPTRIDGAQGRS</sequence>
<dbReference type="RefSeq" id="WP_344667573.1">
    <property type="nucleotide sequence ID" value="NZ_BAAAQN010000026.1"/>
</dbReference>
<name>A0ABN2UL73_9ACTN</name>
<comment type="caution">
    <text evidence="1">The sequence shown here is derived from an EMBL/GenBank/DDBJ whole genome shotgun (WGS) entry which is preliminary data.</text>
</comment>
<evidence type="ECO:0000313" key="1">
    <source>
        <dbReference type="EMBL" id="GAA2038262.1"/>
    </source>
</evidence>